<organism evidence="12 13">
    <name type="scientific">Verrucomicrobia subdivision 6 bacterium BACL9 MAG-120924-bin69</name>
    <dbReference type="NCBI Taxonomy" id="1655635"/>
    <lineage>
        <taxon>Bacteria</taxon>
        <taxon>Pseudomonadati</taxon>
        <taxon>Verrucomicrobiota</taxon>
        <taxon>Verrucomicrobiia</taxon>
        <taxon>Verrucomicrobiales</taxon>
        <taxon>Verrucomicrobia subdivision 6</taxon>
    </lineage>
</organism>
<dbReference type="SUPFAM" id="SSF55060">
    <property type="entry name" value="GHMP Kinase, C-terminal domain"/>
    <property type="match status" value="1"/>
</dbReference>
<sequence length="294" mass="31696">MNREFTPVTTRAYAKINLDLRLGVRRTDGFHPIETFFIRVDVFDTIRAEITREAKCSLSIIGDGQLSAGPDNLVLRAAHALQQLGKTSSGVRLTLEKVIPQGAGLGGGSSDAASTLRLLRKLWSIPCSDAELASLGTNLGSDVPFFLQPHAAHASGRGEILRPVQCENLPWAVLIHPGFSSSTAEAYSAYAKTPLVGTEGAPLTLDLQGGKKLTLRPRNDLEGAVESKFLWIRTAREWISQQPGVLAARMSGSGSTVFGLWGSQREAERVVANGRGFFGPDTWMRTAQLISGVE</sequence>
<evidence type="ECO:0000256" key="8">
    <source>
        <dbReference type="ARBA" id="ARBA00032554"/>
    </source>
</evidence>
<dbReference type="GO" id="GO:0050515">
    <property type="term" value="F:4-(cytidine 5'-diphospho)-2-C-methyl-D-erythritol kinase activity"/>
    <property type="evidence" value="ECO:0007669"/>
    <property type="project" value="UniProtKB-UniRule"/>
</dbReference>
<keyword evidence="5 9" id="KW-0547">Nucleotide-binding</keyword>
<dbReference type="UniPathway" id="UPA00056">
    <property type="reaction ID" value="UER00094"/>
</dbReference>
<keyword evidence="7 9" id="KW-0067">ATP-binding</keyword>
<gene>
    <name evidence="9" type="primary">ispE</name>
    <name evidence="12" type="ORF">ABS33_00945</name>
</gene>
<comment type="similarity">
    <text evidence="1 9">Belongs to the GHMP kinase family. IspE subfamily.</text>
</comment>
<dbReference type="GO" id="GO:0019288">
    <property type="term" value="P:isopentenyl diphosphate biosynthetic process, methylerythritol 4-phosphate pathway"/>
    <property type="evidence" value="ECO:0007669"/>
    <property type="project" value="UniProtKB-UniRule"/>
</dbReference>
<reference evidence="12 13" key="1">
    <citation type="submission" date="2015-10" db="EMBL/GenBank/DDBJ databases">
        <title>Metagenome-Assembled Genomes uncover a global brackish microbiome.</title>
        <authorList>
            <person name="Hugerth L.W."/>
            <person name="Larsson J."/>
            <person name="Alneberg J."/>
            <person name="Lindh M.V."/>
            <person name="Legrand C."/>
            <person name="Pinhassi J."/>
            <person name="Andersson A.F."/>
        </authorList>
    </citation>
    <scope>NUCLEOTIDE SEQUENCE [LARGE SCALE GENOMIC DNA]</scope>
    <source>
        <strain evidence="12">BACL9 MAG-120924-bin69</strain>
    </source>
</reference>
<dbReference type="InterPro" id="IPR020568">
    <property type="entry name" value="Ribosomal_Su5_D2-typ_SF"/>
</dbReference>
<dbReference type="GO" id="GO:0016114">
    <property type="term" value="P:terpenoid biosynthetic process"/>
    <property type="evidence" value="ECO:0007669"/>
    <property type="project" value="UniProtKB-UniRule"/>
</dbReference>
<dbReference type="PANTHER" id="PTHR43527:SF2">
    <property type="entry name" value="4-DIPHOSPHOCYTIDYL-2-C-METHYL-D-ERYTHRITOL KINASE, CHLOROPLASTIC"/>
    <property type="match status" value="1"/>
</dbReference>
<evidence type="ECO:0000256" key="5">
    <source>
        <dbReference type="ARBA" id="ARBA00022741"/>
    </source>
</evidence>
<dbReference type="SUPFAM" id="SSF54211">
    <property type="entry name" value="Ribosomal protein S5 domain 2-like"/>
    <property type="match status" value="1"/>
</dbReference>
<dbReference type="PIRSF" id="PIRSF010376">
    <property type="entry name" value="IspE"/>
    <property type="match status" value="1"/>
</dbReference>
<dbReference type="InterPro" id="IPR014721">
    <property type="entry name" value="Ribsml_uS5_D2-typ_fold_subgr"/>
</dbReference>
<dbReference type="Gene3D" id="3.30.230.10">
    <property type="match status" value="1"/>
</dbReference>
<dbReference type="InterPro" id="IPR036554">
    <property type="entry name" value="GHMP_kinase_C_sf"/>
</dbReference>
<dbReference type="EMBL" id="LIDN01000016">
    <property type="protein sequence ID" value="KRP34369.1"/>
    <property type="molecule type" value="Genomic_DNA"/>
</dbReference>
<dbReference type="GO" id="GO:0005524">
    <property type="term" value="F:ATP binding"/>
    <property type="evidence" value="ECO:0007669"/>
    <property type="project" value="UniProtKB-UniRule"/>
</dbReference>
<evidence type="ECO:0000259" key="10">
    <source>
        <dbReference type="Pfam" id="PF00288"/>
    </source>
</evidence>
<evidence type="ECO:0000256" key="7">
    <source>
        <dbReference type="ARBA" id="ARBA00022840"/>
    </source>
</evidence>
<dbReference type="HAMAP" id="MF_00061">
    <property type="entry name" value="IspE"/>
    <property type="match status" value="1"/>
</dbReference>
<comment type="catalytic activity">
    <reaction evidence="9">
        <text>4-CDP-2-C-methyl-D-erythritol + ATP = 4-CDP-2-C-methyl-D-erythritol 2-phosphate + ADP + H(+)</text>
        <dbReference type="Rhea" id="RHEA:18437"/>
        <dbReference type="ChEBI" id="CHEBI:15378"/>
        <dbReference type="ChEBI" id="CHEBI:30616"/>
        <dbReference type="ChEBI" id="CHEBI:57823"/>
        <dbReference type="ChEBI" id="CHEBI:57919"/>
        <dbReference type="ChEBI" id="CHEBI:456216"/>
        <dbReference type="EC" id="2.7.1.148"/>
    </reaction>
</comment>
<keyword evidence="9" id="KW-0414">Isoprene biosynthesis</keyword>
<evidence type="ECO:0000256" key="4">
    <source>
        <dbReference type="ARBA" id="ARBA00022679"/>
    </source>
</evidence>
<feature type="domain" description="GHMP kinase C-terminal" evidence="11">
    <location>
        <begin position="211"/>
        <end position="272"/>
    </location>
</feature>
<evidence type="ECO:0000259" key="11">
    <source>
        <dbReference type="Pfam" id="PF08544"/>
    </source>
</evidence>
<evidence type="ECO:0000313" key="12">
    <source>
        <dbReference type="EMBL" id="KRP34369.1"/>
    </source>
</evidence>
<evidence type="ECO:0000313" key="13">
    <source>
        <dbReference type="Proteomes" id="UP000051220"/>
    </source>
</evidence>
<comment type="caution">
    <text evidence="12">The sequence shown here is derived from an EMBL/GenBank/DDBJ whole genome shotgun (WGS) entry which is preliminary data.</text>
</comment>
<dbReference type="InterPro" id="IPR004424">
    <property type="entry name" value="IspE"/>
</dbReference>
<evidence type="ECO:0000256" key="9">
    <source>
        <dbReference type="HAMAP-Rule" id="MF_00061"/>
    </source>
</evidence>
<feature type="active site" evidence="9">
    <location>
        <position position="15"/>
    </location>
</feature>
<dbReference type="Proteomes" id="UP000051220">
    <property type="component" value="Unassembled WGS sequence"/>
</dbReference>
<dbReference type="Pfam" id="PF00288">
    <property type="entry name" value="GHMP_kinases_N"/>
    <property type="match status" value="1"/>
</dbReference>
<accession>A0A0R2XJI9</accession>
<dbReference type="Gene3D" id="3.30.70.890">
    <property type="entry name" value="GHMP kinase, C-terminal domain"/>
    <property type="match status" value="1"/>
</dbReference>
<dbReference type="InterPro" id="IPR006204">
    <property type="entry name" value="GHMP_kinase_N_dom"/>
</dbReference>
<comment type="pathway">
    <text evidence="9">Isoprenoid biosynthesis; isopentenyl diphosphate biosynthesis via DXP pathway; isopentenyl diphosphate from 1-deoxy-D-xylulose 5-phosphate: step 3/6.</text>
</comment>
<feature type="binding site" evidence="9">
    <location>
        <begin position="100"/>
        <end position="110"/>
    </location>
    <ligand>
        <name>ATP</name>
        <dbReference type="ChEBI" id="CHEBI:30616"/>
    </ligand>
</feature>
<keyword evidence="4 9" id="KW-0808">Transferase</keyword>
<keyword evidence="6 9" id="KW-0418">Kinase</keyword>
<dbReference type="NCBIfam" id="TIGR00154">
    <property type="entry name" value="ispE"/>
    <property type="match status" value="1"/>
</dbReference>
<feature type="domain" description="GHMP kinase N-terminal" evidence="10">
    <location>
        <begin position="72"/>
        <end position="147"/>
    </location>
</feature>
<comment type="function">
    <text evidence="9">Catalyzes the phosphorylation of the position 2 hydroxy group of 4-diphosphocytidyl-2C-methyl-D-erythritol.</text>
</comment>
<evidence type="ECO:0000256" key="6">
    <source>
        <dbReference type="ARBA" id="ARBA00022777"/>
    </source>
</evidence>
<proteinExistence type="inferred from homology"/>
<dbReference type="Pfam" id="PF08544">
    <property type="entry name" value="GHMP_kinases_C"/>
    <property type="match status" value="1"/>
</dbReference>
<evidence type="ECO:0000256" key="3">
    <source>
        <dbReference type="ARBA" id="ARBA00017473"/>
    </source>
</evidence>
<evidence type="ECO:0000256" key="2">
    <source>
        <dbReference type="ARBA" id="ARBA00012052"/>
    </source>
</evidence>
<dbReference type="InterPro" id="IPR013750">
    <property type="entry name" value="GHMP_kinase_C_dom"/>
</dbReference>
<evidence type="ECO:0000256" key="1">
    <source>
        <dbReference type="ARBA" id="ARBA00009684"/>
    </source>
</evidence>
<dbReference type="PANTHER" id="PTHR43527">
    <property type="entry name" value="4-DIPHOSPHOCYTIDYL-2-C-METHYL-D-ERYTHRITOL KINASE, CHLOROPLASTIC"/>
    <property type="match status" value="1"/>
</dbReference>
<dbReference type="EC" id="2.7.1.148" evidence="2 9"/>
<feature type="active site" evidence="9">
    <location>
        <position position="142"/>
    </location>
</feature>
<name>A0A0R2XJI9_9BACT</name>
<dbReference type="AlphaFoldDB" id="A0A0R2XJI9"/>
<protein>
    <recommendedName>
        <fullName evidence="3 9">4-diphosphocytidyl-2-C-methyl-D-erythritol kinase</fullName>
        <shortName evidence="9">CMK</shortName>
        <ecNumber evidence="2 9">2.7.1.148</ecNumber>
    </recommendedName>
    <alternativeName>
        <fullName evidence="8 9">4-(cytidine-5'-diphospho)-2-C-methyl-D-erythritol kinase</fullName>
    </alternativeName>
</protein>